<proteinExistence type="predicted"/>
<dbReference type="SUPFAM" id="SSF50814">
    <property type="entry name" value="Lipocalins"/>
    <property type="match status" value="1"/>
</dbReference>
<dbReference type="Gene3D" id="2.40.128.20">
    <property type="match status" value="1"/>
</dbReference>
<evidence type="ECO:0008006" key="3">
    <source>
        <dbReference type="Google" id="ProtNLM"/>
    </source>
</evidence>
<comment type="caution">
    <text evidence="1">The sequence shown here is derived from an EMBL/GenBank/DDBJ whole genome shotgun (WGS) entry which is preliminary data.</text>
</comment>
<gene>
    <name evidence="1" type="ORF">EVOR1521_LOCUS13239</name>
</gene>
<evidence type="ECO:0000313" key="1">
    <source>
        <dbReference type="EMBL" id="CAJ1387104.1"/>
    </source>
</evidence>
<protein>
    <recommendedName>
        <fullName evidence="3">Fatty acid-binding protein</fullName>
    </recommendedName>
</protein>
<sequence length="135" mass="15094">MALCGEWIMDTVEGDMEAVLKDLGVGYMKRTMMYGIGYGVNVMEFHINQEGSKVLITGKTPLGDKEMTLETGGKPFDYMDPTTDELTQATAQWEGEKLRLKTDKEDSLRYVEGGQLVLETTTSSGAKAIRKMRRK</sequence>
<name>A0AA36IG24_9DINO</name>
<dbReference type="AlphaFoldDB" id="A0AA36IG24"/>
<reference evidence="1" key="1">
    <citation type="submission" date="2023-08" db="EMBL/GenBank/DDBJ databases">
        <authorList>
            <person name="Chen Y."/>
            <person name="Shah S."/>
            <person name="Dougan E. K."/>
            <person name="Thang M."/>
            <person name="Chan C."/>
        </authorList>
    </citation>
    <scope>NUCLEOTIDE SEQUENCE</scope>
</reference>
<accession>A0AA36IG24</accession>
<organism evidence="1 2">
    <name type="scientific">Effrenium voratum</name>
    <dbReference type="NCBI Taxonomy" id="2562239"/>
    <lineage>
        <taxon>Eukaryota</taxon>
        <taxon>Sar</taxon>
        <taxon>Alveolata</taxon>
        <taxon>Dinophyceae</taxon>
        <taxon>Suessiales</taxon>
        <taxon>Symbiodiniaceae</taxon>
        <taxon>Effrenium</taxon>
    </lineage>
</organism>
<dbReference type="InterPro" id="IPR012674">
    <property type="entry name" value="Calycin"/>
</dbReference>
<evidence type="ECO:0000313" key="2">
    <source>
        <dbReference type="Proteomes" id="UP001178507"/>
    </source>
</evidence>
<keyword evidence="2" id="KW-1185">Reference proteome</keyword>
<dbReference type="Proteomes" id="UP001178507">
    <property type="component" value="Unassembled WGS sequence"/>
</dbReference>
<dbReference type="EMBL" id="CAUJNA010001458">
    <property type="protein sequence ID" value="CAJ1387104.1"/>
    <property type="molecule type" value="Genomic_DNA"/>
</dbReference>